<dbReference type="AlphaFoldDB" id="G2XX79"/>
<dbReference type="EMBL" id="FQ790275">
    <property type="protein sequence ID" value="CCD45157.1"/>
    <property type="molecule type" value="Genomic_DNA"/>
</dbReference>
<accession>G2XX79</accession>
<dbReference type="Proteomes" id="UP000008177">
    <property type="component" value="Unplaced contigs"/>
</dbReference>
<reference evidence="2" key="1">
    <citation type="journal article" date="2011" name="PLoS Genet.">
        <title>Genomic analysis of the necrotrophic fungal pathogens Sclerotinia sclerotiorum and Botrytis cinerea.</title>
        <authorList>
            <person name="Amselem J."/>
            <person name="Cuomo C.A."/>
            <person name="van Kan J.A."/>
            <person name="Viaud M."/>
            <person name="Benito E.P."/>
            <person name="Couloux A."/>
            <person name="Coutinho P.M."/>
            <person name="de Vries R.P."/>
            <person name="Dyer P.S."/>
            <person name="Fillinger S."/>
            <person name="Fournier E."/>
            <person name="Gout L."/>
            <person name="Hahn M."/>
            <person name="Kohn L."/>
            <person name="Lapalu N."/>
            <person name="Plummer K.M."/>
            <person name="Pradier J.M."/>
            <person name="Quevillon E."/>
            <person name="Sharon A."/>
            <person name="Simon A."/>
            <person name="ten Have A."/>
            <person name="Tudzynski B."/>
            <person name="Tudzynski P."/>
            <person name="Wincker P."/>
            <person name="Andrew M."/>
            <person name="Anthouard V."/>
            <person name="Beever R.E."/>
            <person name="Beffa R."/>
            <person name="Benoit I."/>
            <person name="Bouzid O."/>
            <person name="Brault B."/>
            <person name="Chen Z."/>
            <person name="Choquer M."/>
            <person name="Collemare J."/>
            <person name="Cotton P."/>
            <person name="Danchin E.G."/>
            <person name="Da Silva C."/>
            <person name="Gautier A."/>
            <person name="Giraud C."/>
            <person name="Giraud T."/>
            <person name="Gonzalez C."/>
            <person name="Grossetete S."/>
            <person name="Guldener U."/>
            <person name="Henrissat B."/>
            <person name="Howlett B.J."/>
            <person name="Kodira C."/>
            <person name="Kretschmer M."/>
            <person name="Lappartient A."/>
            <person name="Leroch M."/>
            <person name="Levis C."/>
            <person name="Mauceli E."/>
            <person name="Neuveglise C."/>
            <person name="Oeser B."/>
            <person name="Pearson M."/>
            <person name="Poulain J."/>
            <person name="Poussereau N."/>
            <person name="Quesneville H."/>
            <person name="Rascle C."/>
            <person name="Schumacher J."/>
            <person name="Segurens B."/>
            <person name="Sexton A."/>
            <person name="Silva E."/>
            <person name="Sirven C."/>
            <person name="Soanes D.M."/>
            <person name="Talbot N.J."/>
            <person name="Templeton M."/>
            <person name="Yandava C."/>
            <person name="Yarden O."/>
            <person name="Zeng Q."/>
            <person name="Rollins J.A."/>
            <person name="Lebrun M.H."/>
            <person name="Dickman M."/>
        </authorList>
    </citation>
    <scope>NUCLEOTIDE SEQUENCE [LARGE SCALE GENOMIC DNA]</scope>
    <source>
        <strain evidence="2">T4</strain>
    </source>
</reference>
<proteinExistence type="predicted"/>
<gene>
    <name evidence="1" type="ORF">BofuT4_uP008740.1</name>
</gene>
<evidence type="ECO:0000313" key="2">
    <source>
        <dbReference type="Proteomes" id="UP000008177"/>
    </source>
</evidence>
<protein>
    <submittedName>
        <fullName evidence="1">Uncharacterized protein</fullName>
    </submittedName>
</protein>
<dbReference type="InParanoid" id="G2XX79"/>
<dbReference type="HOGENOM" id="CLU_3032064_0_0_1"/>
<organism evidence="1 2">
    <name type="scientific">Botryotinia fuckeliana (strain T4)</name>
    <name type="common">Noble rot fungus</name>
    <name type="synonym">Botrytis cinerea</name>
    <dbReference type="NCBI Taxonomy" id="999810"/>
    <lineage>
        <taxon>Eukaryota</taxon>
        <taxon>Fungi</taxon>
        <taxon>Dikarya</taxon>
        <taxon>Ascomycota</taxon>
        <taxon>Pezizomycotina</taxon>
        <taxon>Leotiomycetes</taxon>
        <taxon>Helotiales</taxon>
        <taxon>Sclerotiniaceae</taxon>
        <taxon>Botrytis</taxon>
    </lineage>
</organism>
<name>G2XX79_BOTF4</name>
<evidence type="ECO:0000313" key="1">
    <source>
        <dbReference type="EMBL" id="CCD45157.1"/>
    </source>
</evidence>
<sequence length="55" mass="6507">MDNIPAPDKMSHGTRKRWARGVISKYFRCPHQVFPYQLPYPYMVPEEVESFDFSG</sequence>